<dbReference type="Proteomes" id="UP000830236">
    <property type="component" value="Chromosome"/>
</dbReference>
<organism evidence="7 8">
    <name type="scientific">Actinomyces graevenitzii</name>
    <dbReference type="NCBI Taxonomy" id="55565"/>
    <lineage>
        <taxon>Bacteria</taxon>
        <taxon>Bacillati</taxon>
        <taxon>Actinomycetota</taxon>
        <taxon>Actinomycetes</taxon>
        <taxon>Actinomycetales</taxon>
        <taxon>Actinomycetaceae</taxon>
        <taxon>Actinomyces</taxon>
    </lineage>
</organism>
<feature type="transmembrane region" description="Helical" evidence="5">
    <location>
        <begin position="69"/>
        <end position="88"/>
    </location>
</feature>
<feature type="transmembrane region" description="Helical" evidence="5">
    <location>
        <begin position="167"/>
        <end position="188"/>
    </location>
</feature>
<dbReference type="Pfam" id="PF00999">
    <property type="entry name" value="Na_H_Exchanger"/>
    <property type="match status" value="1"/>
</dbReference>
<dbReference type="GO" id="GO:0015297">
    <property type="term" value="F:antiporter activity"/>
    <property type="evidence" value="ECO:0007669"/>
    <property type="project" value="InterPro"/>
</dbReference>
<feature type="domain" description="Cation/H+ exchanger transmembrane" evidence="6">
    <location>
        <begin position="115"/>
        <end position="177"/>
    </location>
</feature>
<evidence type="ECO:0000256" key="3">
    <source>
        <dbReference type="ARBA" id="ARBA00022989"/>
    </source>
</evidence>
<feature type="transmembrane region" description="Helical" evidence="5">
    <location>
        <begin position="143"/>
        <end position="160"/>
    </location>
</feature>
<dbReference type="EMBL" id="CP097095">
    <property type="protein sequence ID" value="UQF80478.1"/>
    <property type="molecule type" value="Genomic_DNA"/>
</dbReference>
<feature type="transmembrane region" description="Helical" evidence="5">
    <location>
        <begin position="100"/>
        <end position="123"/>
    </location>
</feature>
<keyword evidence="2 5" id="KW-0812">Transmembrane</keyword>
<sequence>MRDFFQLVQTISFNVRKIARKEPIALPSRVTQVRRSTYKLEDNIGPVVLIAVGVGAAFIPGMAEAQLSPTIVLTIFLPFLLYWESLSVSLVRMKRVLRGVILSATILVIITAGIIAGAGAGLLWGMIFTRLMPRIIRIDNDPLLAVLCTIISPFVAFFVAEELHGSGVLAVVTAGVVSFWRGAGTQLFGLTQVFMEPI</sequence>
<gene>
    <name evidence="7" type="ORF">M3I41_04260</name>
</gene>
<evidence type="ECO:0000313" key="7">
    <source>
        <dbReference type="EMBL" id="UQF80478.1"/>
    </source>
</evidence>
<evidence type="ECO:0000256" key="1">
    <source>
        <dbReference type="ARBA" id="ARBA00004141"/>
    </source>
</evidence>
<proteinExistence type="predicted"/>
<dbReference type="GO" id="GO:0016020">
    <property type="term" value="C:membrane"/>
    <property type="evidence" value="ECO:0007669"/>
    <property type="project" value="UniProtKB-SubCell"/>
</dbReference>
<evidence type="ECO:0000313" key="8">
    <source>
        <dbReference type="Proteomes" id="UP000830236"/>
    </source>
</evidence>
<keyword evidence="4 5" id="KW-0472">Membrane</keyword>
<protein>
    <submittedName>
        <fullName evidence="7">Cation:proton antiporter</fullName>
    </submittedName>
</protein>
<dbReference type="KEGG" id="agh:M3I41_04260"/>
<dbReference type="InterPro" id="IPR006153">
    <property type="entry name" value="Cation/H_exchanger_TM"/>
</dbReference>
<reference evidence="7" key="1">
    <citation type="submission" date="2022-05" db="EMBL/GenBank/DDBJ databases">
        <title>Using nanopore sequencing to obtain complete genomes from saliva samples.</title>
        <authorList>
            <person name="Baker J.L."/>
        </authorList>
    </citation>
    <scope>NUCLEOTIDE SEQUENCE</scope>
    <source>
        <strain evidence="7">JCVI-JB-Ag32</strain>
    </source>
</reference>
<dbReference type="AlphaFoldDB" id="A0A9E7D7B9"/>
<dbReference type="GO" id="GO:1902600">
    <property type="term" value="P:proton transmembrane transport"/>
    <property type="evidence" value="ECO:0007669"/>
    <property type="project" value="InterPro"/>
</dbReference>
<name>A0A9E7D7B9_9ACTO</name>
<evidence type="ECO:0000256" key="2">
    <source>
        <dbReference type="ARBA" id="ARBA00022692"/>
    </source>
</evidence>
<evidence type="ECO:0000256" key="4">
    <source>
        <dbReference type="ARBA" id="ARBA00023136"/>
    </source>
</evidence>
<evidence type="ECO:0000256" key="5">
    <source>
        <dbReference type="SAM" id="Phobius"/>
    </source>
</evidence>
<accession>A0A9E7D7B9</accession>
<keyword evidence="3 5" id="KW-1133">Transmembrane helix</keyword>
<feature type="transmembrane region" description="Helical" evidence="5">
    <location>
        <begin position="44"/>
        <end position="63"/>
    </location>
</feature>
<evidence type="ECO:0000259" key="6">
    <source>
        <dbReference type="Pfam" id="PF00999"/>
    </source>
</evidence>
<comment type="subcellular location">
    <subcellularLocation>
        <location evidence="1">Membrane</location>
        <topology evidence="1">Multi-pass membrane protein</topology>
    </subcellularLocation>
</comment>